<evidence type="ECO:0000256" key="4">
    <source>
        <dbReference type="ARBA" id="ARBA00022833"/>
    </source>
</evidence>
<gene>
    <name evidence="6" type="ORF">GGX14DRAFT_382897</name>
</gene>
<dbReference type="AlphaFoldDB" id="A0AAD6UKU9"/>
<dbReference type="GO" id="GO:0005634">
    <property type="term" value="C:nucleus"/>
    <property type="evidence" value="ECO:0007669"/>
    <property type="project" value="UniProtKB-SubCell"/>
</dbReference>
<keyword evidence="3" id="KW-0863">Zinc-finger</keyword>
<evidence type="ECO:0000313" key="6">
    <source>
        <dbReference type="EMBL" id="KAJ7189767.1"/>
    </source>
</evidence>
<protein>
    <submittedName>
        <fullName evidence="6">Ribonuclease H-like domain-containing protein</fullName>
    </submittedName>
</protein>
<dbReference type="PANTHER" id="PTHR46481:SF10">
    <property type="entry name" value="ZINC FINGER BED DOMAIN-CONTAINING PROTEIN 39"/>
    <property type="match status" value="1"/>
</dbReference>
<reference evidence="6" key="1">
    <citation type="submission" date="2023-03" db="EMBL/GenBank/DDBJ databases">
        <title>Massive genome expansion in bonnet fungi (Mycena s.s.) driven by repeated elements and novel gene families across ecological guilds.</title>
        <authorList>
            <consortium name="Lawrence Berkeley National Laboratory"/>
            <person name="Harder C.B."/>
            <person name="Miyauchi S."/>
            <person name="Viragh M."/>
            <person name="Kuo A."/>
            <person name="Thoen E."/>
            <person name="Andreopoulos B."/>
            <person name="Lu D."/>
            <person name="Skrede I."/>
            <person name="Drula E."/>
            <person name="Henrissat B."/>
            <person name="Morin E."/>
            <person name="Kohler A."/>
            <person name="Barry K."/>
            <person name="LaButti K."/>
            <person name="Morin E."/>
            <person name="Salamov A."/>
            <person name="Lipzen A."/>
            <person name="Mereny Z."/>
            <person name="Hegedus B."/>
            <person name="Baldrian P."/>
            <person name="Stursova M."/>
            <person name="Weitz H."/>
            <person name="Taylor A."/>
            <person name="Grigoriev I.V."/>
            <person name="Nagy L.G."/>
            <person name="Martin F."/>
            <person name="Kauserud H."/>
        </authorList>
    </citation>
    <scope>NUCLEOTIDE SEQUENCE</scope>
    <source>
        <strain evidence="6">9144</strain>
    </source>
</reference>
<evidence type="ECO:0000256" key="3">
    <source>
        <dbReference type="ARBA" id="ARBA00022771"/>
    </source>
</evidence>
<keyword evidence="4" id="KW-0862">Zinc</keyword>
<evidence type="ECO:0000256" key="5">
    <source>
        <dbReference type="ARBA" id="ARBA00023242"/>
    </source>
</evidence>
<dbReference type="EMBL" id="JARJCW010000167">
    <property type="protein sequence ID" value="KAJ7189767.1"/>
    <property type="molecule type" value="Genomic_DNA"/>
</dbReference>
<evidence type="ECO:0000313" key="7">
    <source>
        <dbReference type="Proteomes" id="UP001219525"/>
    </source>
</evidence>
<evidence type="ECO:0000256" key="2">
    <source>
        <dbReference type="ARBA" id="ARBA00022723"/>
    </source>
</evidence>
<accession>A0AAD6UKU9</accession>
<name>A0AAD6UKU9_9AGAR</name>
<dbReference type="InterPro" id="IPR012337">
    <property type="entry name" value="RNaseH-like_sf"/>
</dbReference>
<keyword evidence="7" id="KW-1185">Reference proteome</keyword>
<comment type="subcellular location">
    <subcellularLocation>
        <location evidence="1">Nucleus</location>
    </subcellularLocation>
</comment>
<keyword evidence="2" id="KW-0479">Metal-binding</keyword>
<sequence length="260" mass="30018">MLILDVKSRWSSTHQMMSRALKYRTAINEFIANNRDLRSVELTMQDWDAITMVTDWLLNLRAATTEMSATSRPMLSSTHSIFRGLQKTLTTKLAALPEDSPPEFIEGLTKAHRKLTDYYYKFDQFPFYIWAARNSCRHTVNQAKIKPFKPFKSLCLPFTDLSKLNLNKNGFNRLKRFIYGNGWSLKFVSGRRLSEFGIPQIRALGSAVAVERVFSGGRDTISLRCSRLKPETIRTLMVLKHHLRLRRKSAEDALRAIVIE</sequence>
<dbReference type="Proteomes" id="UP001219525">
    <property type="component" value="Unassembled WGS sequence"/>
</dbReference>
<proteinExistence type="predicted"/>
<dbReference type="PANTHER" id="PTHR46481">
    <property type="entry name" value="ZINC FINGER BED DOMAIN-CONTAINING PROTEIN 4"/>
    <property type="match status" value="1"/>
</dbReference>
<comment type="caution">
    <text evidence="6">The sequence shown here is derived from an EMBL/GenBank/DDBJ whole genome shotgun (WGS) entry which is preliminary data.</text>
</comment>
<dbReference type="SUPFAM" id="SSF53098">
    <property type="entry name" value="Ribonuclease H-like"/>
    <property type="match status" value="1"/>
</dbReference>
<keyword evidence="5" id="KW-0539">Nucleus</keyword>
<dbReference type="InterPro" id="IPR052035">
    <property type="entry name" value="ZnF_BED_domain_contain"/>
</dbReference>
<evidence type="ECO:0000256" key="1">
    <source>
        <dbReference type="ARBA" id="ARBA00004123"/>
    </source>
</evidence>
<dbReference type="GO" id="GO:0008270">
    <property type="term" value="F:zinc ion binding"/>
    <property type="evidence" value="ECO:0007669"/>
    <property type="project" value="UniProtKB-KW"/>
</dbReference>
<organism evidence="6 7">
    <name type="scientific">Mycena pura</name>
    <dbReference type="NCBI Taxonomy" id="153505"/>
    <lineage>
        <taxon>Eukaryota</taxon>
        <taxon>Fungi</taxon>
        <taxon>Dikarya</taxon>
        <taxon>Basidiomycota</taxon>
        <taxon>Agaricomycotina</taxon>
        <taxon>Agaricomycetes</taxon>
        <taxon>Agaricomycetidae</taxon>
        <taxon>Agaricales</taxon>
        <taxon>Marasmiineae</taxon>
        <taxon>Mycenaceae</taxon>
        <taxon>Mycena</taxon>
    </lineage>
</organism>